<evidence type="ECO:0000313" key="2">
    <source>
        <dbReference type="EMBL" id="MFO3667629.1"/>
    </source>
</evidence>
<evidence type="ECO:0000256" key="1">
    <source>
        <dbReference type="SAM" id="Phobius"/>
    </source>
</evidence>
<protein>
    <submittedName>
        <fullName evidence="2">FeoB-associated Cys-rich membrane protein</fullName>
    </submittedName>
</protein>
<keyword evidence="1" id="KW-1133">Transmembrane helix</keyword>
<proteinExistence type="predicted"/>
<dbReference type="EMBL" id="JBGMEF010000029">
    <property type="protein sequence ID" value="MFO3667629.1"/>
    <property type="molecule type" value="Genomic_DNA"/>
</dbReference>
<organism evidence="2 3">
    <name type="scientific">Anaerococcus kampingae</name>
    <dbReference type="NCBI Taxonomy" id="3115614"/>
    <lineage>
        <taxon>Bacteria</taxon>
        <taxon>Bacillati</taxon>
        <taxon>Bacillota</taxon>
        <taxon>Tissierellia</taxon>
        <taxon>Tissierellales</taxon>
        <taxon>Peptoniphilaceae</taxon>
        <taxon>Anaerococcus</taxon>
    </lineage>
</organism>
<gene>
    <name evidence="2" type="ORF">ACCQ42_07580</name>
</gene>
<keyword evidence="3" id="KW-1185">Reference proteome</keyword>
<comment type="caution">
    <text evidence="2">The sequence shown here is derived from an EMBL/GenBank/DDBJ whole genome shotgun (WGS) entry which is preliminary data.</text>
</comment>
<feature type="transmembrane region" description="Helical" evidence="1">
    <location>
        <begin position="6"/>
        <end position="26"/>
    </location>
</feature>
<dbReference type="Proteomes" id="UP001637994">
    <property type="component" value="Unassembled WGS sequence"/>
</dbReference>
<keyword evidence="1" id="KW-0812">Transmembrane</keyword>
<evidence type="ECO:0000313" key="3">
    <source>
        <dbReference type="Proteomes" id="UP001637994"/>
    </source>
</evidence>
<dbReference type="Pfam" id="PF12669">
    <property type="entry name" value="FeoB_associated"/>
    <property type="match status" value="1"/>
</dbReference>
<accession>A0ABW9MEL6</accession>
<name>A0ABW9MEL6_9FIRM</name>
<dbReference type="PROSITE" id="PS51257">
    <property type="entry name" value="PROKAR_LIPOPROTEIN"/>
    <property type="match status" value="1"/>
</dbReference>
<reference evidence="2 3" key="1">
    <citation type="journal article" date="2025" name="Anaerobe">
        <title>Description of Anaerococcus kampingiae sp. nov., Anaerococcus groningensis sp. nov., Anaerococcus martiniensis sp. nov., and Anaerococcus cruorum sp. nov., isolated from human clinical specimens.</title>
        <authorList>
            <person name="Boiten K.E."/>
            <person name="Meijer J."/>
            <person name="van Wezel E.M."/>
            <person name="Veloo A.C.M."/>
        </authorList>
    </citation>
    <scope>NUCLEOTIDE SEQUENCE [LARGE SCALE GENOMIC DNA]</scope>
    <source>
        <strain evidence="2 3">ENR0874</strain>
    </source>
</reference>
<dbReference type="RefSeq" id="WP_234025844.1">
    <property type="nucleotide sequence ID" value="NZ_JBGMEF010000029.1"/>
</dbReference>
<keyword evidence="1" id="KW-0472">Membrane</keyword>
<sequence>MKGRKMNLPSWIILILVLAACSYIIYSRFIKKTSGDCGGCSGCSSNNDHKSCCH</sequence>